<dbReference type="EMBL" id="JAPQKQ010000006">
    <property type="protein sequence ID" value="KAJ5192406.1"/>
    <property type="molecule type" value="Genomic_DNA"/>
</dbReference>
<gene>
    <name evidence="1" type="ORF">N7449_008548</name>
</gene>
<sequence length="123" mass="13885">MYSNIGSQYFRSGRNRFLDTVSVFAPTEYDRVQKRQSIEEDKYLEIVPYLDTGGLALSPVSLYSHAASRAEVGDDLAATKRQSDIGFYNFHNKNAVLEDPVDRMIDGEDSSEVQEVERLALEA</sequence>
<evidence type="ECO:0000313" key="1">
    <source>
        <dbReference type="EMBL" id="KAJ5192406.1"/>
    </source>
</evidence>
<keyword evidence="2" id="KW-1185">Reference proteome</keyword>
<protein>
    <submittedName>
        <fullName evidence="1">ATP-grasp fold subdomain 1</fullName>
    </submittedName>
</protein>
<evidence type="ECO:0000313" key="2">
    <source>
        <dbReference type="Proteomes" id="UP001150942"/>
    </source>
</evidence>
<name>A0A9W9JDN4_9EURO</name>
<proteinExistence type="predicted"/>
<dbReference type="Proteomes" id="UP001150942">
    <property type="component" value="Unassembled WGS sequence"/>
</dbReference>
<accession>A0A9W9JDN4</accession>
<dbReference type="AlphaFoldDB" id="A0A9W9JDN4"/>
<comment type="caution">
    <text evidence="1">The sequence shown here is derived from an EMBL/GenBank/DDBJ whole genome shotgun (WGS) entry which is preliminary data.</text>
</comment>
<organism evidence="1 2">
    <name type="scientific">Penicillium cf. viridicatum</name>
    <dbReference type="NCBI Taxonomy" id="2972119"/>
    <lineage>
        <taxon>Eukaryota</taxon>
        <taxon>Fungi</taxon>
        <taxon>Dikarya</taxon>
        <taxon>Ascomycota</taxon>
        <taxon>Pezizomycotina</taxon>
        <taxon>Eurotiomycetes</taxon>
        <taxon>Eurotiomycetidae</taxon>
        <taxon>Eurotiales</taxon>
        <taxon>Aspergillaceae</taxon>
        <taxon>Penicillium</taxon>
    </lineage>
</organism>
<reference evidence="1" key="1">
    <citation type="submission" date="2022-11" db="EMBL/GenBank/DDBJ databases">
        <authorList>
            <person name="Petersen C."/>
        </authorList>
    </citation>
    <scope>NUCLEOTIDE SEQUENCE</scope>
    <source>
        <strain evidence="1">IBT 20477</strain>
    </source>
</reference>
<reference evidence="1" key="2">
    <citation type="journal article" date="2023" name="IMA Fungus">
        <title>Comparative genomic study of the Penicillium genus elucidates a diverse pangenome and 15 lateral gene transfer events.</title>
        <authorList>
            <person name="Petersen C."/>
            <person name="Sorensen T."/>
            <person name="Nielsen M.R."/>
            <person name="Sondergaard T.E."/>
            <person name="Sorensen J.L."/>
            <person name="Fitzpatrick D.A."/>
            <person name="Frisvad J.C."/>
            <person name="Nielsen K.L."/>
        </authorList>
    </citation>
    <scope>NUCLEOTIDE SEQUENCE</scope>
    <source>
        <strain evidence="1">IBT 20477</strain>
    </source>
</reference>